<gene>
    <name evidence="1" type="ORF">DCF25_22015</name>
</gene>
<dbReference type="Proteomes" id="UP000249354">
    <property type="component" value="Unassembled WGS sequence"/>
</dbReference>
<dbReference type="InterPro" id="IPR015947">
    <property type="entry name" value="PUA-like_sf"/>
</dbReference>
<sequence>MDDFLEFEYAITLHRPWPYAIAHLGKDIENRTRNLLCVKPQGWLAIHAGRGYDFTGEDWIRQRFPDCHLPELTEQRPGIIAISQFLGNVSESQSVWFGGPVGWQLGEVKVLLDAVDCPGKQGPWKPSEEIKNAVYENLKVPF</sequence>
<protein>
    <recommendedName>
        <fullName evidence="3">ASCH domain-containing protein</fullName>
    </recommendedName>
</protein>
<dbReference type="EMBL" id="QBMC01000267">
    <property type="protein sequence ID" value="PZO08918.1"/>
    <property type="molecule type" value="Genomic_DNA"/>
</dbReference>
<comment type="caution">
    <text evidence="1">The sequence shown here is derived from an EMBL/GenBank/DDBJ whole genome shotgun (WGS) entry which is preliminary data.</text>
</comment>
<evidence type="ECO:0008006" key="3">
    <source>
        <dbReference type="Google" id="ProtNLM"/>
    </source>
</evidence>
<proteinExistence type="predicted"/>
<reference evidence="2" key="1">
    <citation type="submission" date="2018-04" db="EMBL/GenBank/DDBJ databases">
        <authorList>
            <person name="Cornet L."/>
        </authorList>
    </citation>
    <scope>NUCLEOTIDE SEQUENCE [LARGE SCALE GENOMIC DNA]</scope>
</reference>
<name>A0A2W4VPC7_9CYAN</name>
<evidence type="ECO:0000313" key="1">
    <source>
        <dbReference type="EMBL" id="PZO08918.1"/>
    </source>
</evidence>
<organism evidence="1 2">
    <name type="scientific">Leptolyngbya foveolarum</name>
    <dbReference type="NCBI Taxonomy" id="47253"/>
    <lineage>
        <taxon>Bacteria</taxon>
        <taxon>Bacillati</taxon>
        <taxon>Cyanobacteriota</taxon>
        <taxon>Cyanophyceae</taxon>
        <taxon>Leptolyngbyales</taxon>
        <taxon>Leptolyngbyaceae</taxon>
        <taxon>Leptolyngbya group</taxon>
        <taxon>Leptolyngbya</taxon>
    </lineage>
</organism>
<dbReference type="Gene3D" id="2.30.130.30">
    <property type="entry name" value="Hypothetical protein"/>
    <property type="match status" value="1"/>
</dbReference>
<dbReference type="SUPFAM" id="SSF88697">
    <property type="entry name" value="PUA domain-like"/>
    <property type="match status" value="1"/>
</dbReference>
<evidence type="ECO:0000313" key="2">
    <source>
        <dbReference type="Proteomes" id="UP000249354"/>
    </source>
</evidence>
<reference evidence="1 2" key="2">
    <citation type="submission" date="2018-06" db="EMBL/GenBank/DDBJ databases">
        <title>Metagenomic assembly of (sub)arctic Cyanobacteria and their associated microbiome from non-axenic cultures.</title>
        <authorList>
            <person name="Baurain D."/>
        </authorList>
    </citation>
    <scope>NUCLEOTIDE SEQUENCE [LARGE SCALE GENOMIC DNA]</scope>
    <source>
        <strain evidence="1">ULC129bin1</strain>
    </source>
</reference>
<accession>A0A2W4VPC7</accession>
<dbReference type="AlphaFoldDB" id="A0A2W4VPC7"/>